<organism evidence="3 4">
    <name type="scientific">Streptomyces lacrimifluminis</name>
    <dbReference type="NCBI Taxonomy" id="1500077"/>
    <lineage>
        <taxon>Bacteria</taxon>
        <taxon>Bacillati</taxon>
        <taxon>Actinomycetota</taxon>
        <taxon>Actinomycetes</taxon>
        <taxon>Kitasatosporales</taxon>
        <taxon>Streptomycetaceae</taxon>
        <taxon>Streptomyces</taxon>
    </lineage>
</organism>
<evidence type="ECO:0000313" key="3">
    <source>
        <dbReference type="EMBL" id="GGJ62779.1"/>
    </source>
</evidence>
<keyword evidence="2" id="KW-0560">Oxidoreductase</keyword>
<dbReference type="FunFam" id="3.40.50.720:FF:000084">
    <property type="entry name" value="Short-chain dehydrogenase reductase"/>
    <property type="match status" value="1"/>
</dbReference>
<comment type="caution">
    <text evidence="3">The sequence shown here is derived from an EMBL/GenBank/DDBJ whole genome shotgun (WGS) entry which is preliminary data.</text>
</comment>
<dbReference type="PRINTS" id="PR00080">
    <property type="entry name" value="SDRFAMILY"/>
</dbReference>
<dbReference type="InterPro" id="IPR002347">
    <property type="entry name" value="SDR_fam"/>
</dbReference>
<reference evidence="3" key="1">
    <citation type="journal article" date="2014" name="Int. J. Syst. Evol. Microbiol.">
        <title>Complete genome sequence of Corynebacterium casei LMG S-19264T (=DSM 44701T), isolated from a smear-ripened cheese.</title>
        <authorList>
            <consortium name="US DOE Joint Genome Institute (JGI-PGF)"/>
            <person name="Walter F."/>
            <person name="Albersmeier A."/>
            <person name="Kalinowski J."/>
            <person name="Ruckert C."/>
        </authorList>
    </citation>
    <scope>NUCLEOTIDE SEQUENCE</scope>
    <source>
        <strain evidence="3">CGMCC 4.7272</strain>
    </source>
</reference>
<evidence type="ECO:0000256" key="1">
    <source>
        <dbReference type="ARBA" id="ARBA00006484"/>
    </source>
</evidence>
<dbReference type="SUPFAM" id="SSF51735">
    <property type="entry name" value="NAD(P)-binding Rossmann-fold domains"/>
    <property type="match status" value="1"/>
</dbReference>
<dbReference type="PRINTS" id="PR00081">
    <property type="entry name" value="GDHRDH"/>
</dbReference>
<keyword evidence="4" id="KW-1185">Reference proteome</keyword>
<reference evidence="3" key="2">
    <citation type="submission" date="2020-09" db="EMBL/GenBank/DDBJ databases">
        <authorList>
            <person name="Sun Q."/>
            <person name="Zhou Y."/>
        </authorList>
    </citation>
    <scope>NUCLEOTIDE SEQUENCE</scope>
    <source>
        <strain evidence="3">CGMCC 4.7272</strain>
    </source>
</reference>
<proteinExistence type="inferred from homology"/>
<comment type="similarity">
    <text evidence="1">Belongs to the short-chain dehydrogenases/reductases (SDR) family.</text>
</comment>
<dbReference type="AlphaFoldDB" id="A0A917P5M3"/>
<name>A0A917P5M3_9ACTN</name>
<dbReference type="RefSeq" id="WP_189151455.1">
    <property type="nucleotide sequence ID" value="NZ_BAABER010000038.1"/>
</dbReference>
<dbReference type="EMBL" id="BMMU01000035">
    <property type="protein sequence ID" value="GGJ62779.1"/>
    <property type="molecule type" value="Genomic_DNA"/>
</dbReference>
<dbReference type="InterPro" id="IPR036291">
    <property type="entry name" value="NAD(P)-bd_dom_sf"/>
</dbReference>
<sequence length="256" mass="25867">MARFADRVAIVTGAGASDGIGVAVTRGLAAEGARVVLGATSERVHQRAAELGPAAVGVIADLTIDGASDVLVQAAMDHWGRVDVLVNNAGMTSVASGWDADDDVADLSLADWETALSRNLTTAFLMCRAVVPIMRAAQYGRIVSVGSTSSTVSAMPGQATYTAAKAGLLGLSRALALEVVSYGVTVNVVAPGYVATGSQLEFEAAAAAAGPIGRSATPDEITACVMFLAHESASFVTGSALVADGGHGLPETWPRP</sequence>
<accession>A0A917P5M3</accession>
<dbReference type="Proteomes" id="UP000625682">
    <property type="component" value="Unassembled WGS sequence"/>
</dbReference>
<dbReference type="Gene3D" id="3.40.50.720">
    <property type="entry name" value="NAD(P)-binding Rossmann-like Domain"/>
    <property type="match status" value="1"/>
</dbReference>
<dbReference type="PANTHER" id="PTHR42879">
    <property type="entry name" value="3-OXOACYL-(ACYL-CARRIER-PROTEIN) REDUCTASE"/>
    <property type="match status" value="1"/>
</dbReference>
<evidence type="ECO:0000256" key="2">
    <source>
        <dbReference type="ARBA" id="ARBA00023002"/>
    </source>
</evidence>
<gene>
    <name evidence="3" type="ORF">GCM10012282_70040</name>
</gene>
<dbReference type="Pfam" id="PF13561">
    <property type="entry name" value="adh_short_C2"/>
    <property type="match status" value="1"/>
</dbReference>
<evidence type="ECO:0000313" key="4">
    <source>
        <dbReference type="Proteomes" id="UP000625682"/>
    </source>
</evidence>
<protein>
    <submittedName>
        <fullName evidence="3">Short-chain dehydrogenase</fullName>
    </submittedName>
</protein>
<dbReference type="PANTHER" id="PTHR42879:SF2">
    <property type="entry name" value="3-OXOACYL-[ACYL-CARRIER-PROTEIN] REDUCTASE FABG"/>
    <property type="match status" value="1"/>
</dbReference>
<dbReference type="InterPro" id="IPR050259">
    <property type="entry name" value="SDR"/>
</dbReference>
<dbReference type="GO" id="GO:0016491">
    <property type="term" value="F:oxidoreductase activity"/>
    <property type="evidence" value="ECO:0007669"/>
    <property type="project" value="UniProtKB-KW"/>
</dbReference>